<evidence type="ECO:0000256" key="6">
    <source>
        <dbReference type="ARBA" id="ARBA00093785"/>
    </source>
</evidence>
<comment type="function">
    <text evidence="5">May act as an export chaperone for the filament capping protein FliD.</text>
</comment>
<dbReference type="Proteomes" id="UP001223586">
    <property type="component" value="Unassembled WGS sequence"/>
</dbReference>
<evidence type="ECO:0000256" key="1">
    <source>
        <dbReference type="ARBA" id="ARBA00004514"/>
    </source>
</evidence>
<keyword evidence="9" id="KW-1185">Reference proteome</keyword>
<dbReference type="Pfam" id="PF05400">
    <property type="entry name" value="FliT"/>
    <property type="match status" value="1"/>
</dbReference>
<evidence type="ECO:0000313" key="8">
    <source>
        <dbReference type="EMBL" id="MDQ0177075.1"/>
    </source>
</evidence>
<keyword evidence="8" id="KW-0282">Flagellum</keyword>
<keyword evidence="3" id="KW-1005">Bacterial flagellum biogenesis</keyword>
<evidence type="ECO:0000256" key="7">
    <source>
        <dbReference type="ARBA" id="ARBA00093797"/>
    </source>
</evidence>
<sequence length="115" mass="13525">MTAVKECYETTEQLLALTQAATKEKRDEQIEQIDRLLAKREQLLPSIQPPYTEEEKKLGREMVEKNKLIDSLLQQIYQSIQRDMNGLEKEKVSVKKYANPYENLQTASVFYDKRN</sequence>
<dbReference type="EMBL" id="JAUSTT010000018">
    <property type="protein sequence ID" value="MDQ0177075.1"/>
    <property type="molecule type" value="Genomic_DNA"/>
</dbReference>
<protein>
    <recommendedName>
        <fullName evidence="7">Flagellar protein FliT</fullName>
    </recommendedName>
</protein>
<gene>
    <name evidence="8" type="ORF">J2S08_002954</name>
</gene>
<dbReference type="InterPro" id="IPR008622">
    <property type="entry name" value="FliT"/>
</dbReference>
<evidence type="ECO:0000256" key="5">
    <source>
        <dbReference type="ARBA" id="ARBA00093765"/>
    </source>
</evidence>
<comment type="caution">
    <text evidence="8">The sequence shown here is derived from an EMBL/GenBank/DDBJ whole genome shotgun (WGS) entry which is preliminary data.</text>
</comment>
<comment type="subcellular location">
    <subcellularLocation>
        <location evidence="1">Cytoplasm</location>
        <location evidence="1">Cytosol</location>
    </subcellularLocation>
</comment>
<evidence type="ECO:0000256" key="4">
    <source>
        <dbReference type="ARBA" id="ARBA00023186"/>
    </source>
</evidence>
<keyword evidence="4" id="KW-0143">Chaperone</keyword>
<evidence type="ECO:0000313" key="9">
    <source>
        <dbReference type="Proteomes" id="UP001223586"/>
    </source>
</evidence>
<reference evidence="8 9" key="1">
    <citation type="submission" date="2023-07" db="EMBL/GenBank/DDBJ databases">
        <title>Genomic Encyclopedia of Type Strains, Phase IV (KMG-IV): sequencing the most valuable type-strain genomes for metagenomic binning, comparative biology and taxonomic classification.</title>
        <authorList>
            <person name="Goeker M."/>
        </authorList>
    </citation>
    <scope>NUCLEOTIDE SEQUENCE [LARGE SCALE GENOMIC DNA]</scope>
    <source>
        <strain evidence="8 9">DSM 23837</strain>
    </source>
</reference>
<keyword evidence="8" id="KW-0966">Cell projection</keyword>
<name>A0ABT9WWG0_9BACI</name>
<dbReference type="RefSeq" id="WP_307230760.1">
    <property type="nucleotide sequence ID" value="NZ_JAUSTT010000018.1"/>
</dbReference>
<keyword evidence="8" id="KW-0969">Cilium</keyword>
<proteinExistence type="inferred from homology"/>
<evidence type="ECO:0000256" key="3">
    <source>
        <dbReference type="ARBA" id="ARBA00022795"/>
    </source>
</evidence>
<organism evidence="8 9">
    <name type="scientific">Bacillus chungangensis</name>
    <dbReference type="NCBI Taxonomy" id="587633"/>
    <lineage>
        <taxon>Bacteria</taxon>
        <taxon>Bacillati</taxon>
        <taxon>Bacillota</taxon>
        <taxon>Bacilli</taxon>
        <taxon>Bacillales</taxon>
        <taxon>Bacillaceae</taxon>
        <taxon>Bacillus</taxon>
    </lineage>
</organism>
<keyword evidence="2" id="KW-0963">Cytoplasm</keyword>
<accession>A0ABT9WWG0</accession>
<comment type="similarity">
    <text evidence="6">Belongs to the bacillales FliT family.</text>
</comment>
<evidence type="ECO:0000256" key="2">
    <source>
        <dbReference type="ARBA" id="ARBA00022490"/>
    </source>
</evidence>